<keyword evidence="5 10" id="KW-0812">Transmembrane</keyword>
<evidence type="ECO:0000256" key="10">
    <source>
        <dbReference type="SAM" id="Phobius"/>
    </source>
</evidence>
<dbReference type="Pfam" id="PF00999">
    <property type="entry name" value="Na_H_Exchanger"/>
    <property type="match status" value="1"/>
</dbReference>
<dbReference type="AlphaFoldDB" id="A0A8B0SG24"/>
<name>A0A8B0SG24_9GAMM</name>
<keyword evidence="4" id="KW-0633">Potassium transport</keyword>
<evidence type="ECO:0000256" key="4">
    <source>
        <dbReference type="ARBA" id="ARBA00022538"/>
    </source>
</evidence>
<dbReference type="PANTHER" id="PTHR46157">
    <property type="entry name" value="K(+) EFFLUX ANTIPORTER 3, CHLOROPLASTIC"/>
    <property type="match status" value="1"/>
</dbReference>
<keyword evidence="15" id="KW-1185">Reference proteome</keyword>
<keyword evidence="9 10" id="KW-0472">Membrane</keyword>
<dbReference type="InterPro" id="IPR006153">
    <property type="entry name" value="Cation/H_exchanger_TM"/>
</dbReference>
<dbReference type="EMBL" id="JAFMPM010000008">
    <property type="protein sequence ID" value="MBO0614932.1"/>
    <property type="molecule type" value="Genomic_DNA"/>
</dbReference>
<reference evidence="14" key="2">
    <citation type="submission" date="2021-04" db="EMBL/GenBank/DDBJ databases">
        <title>Complete Genome and methylome analysis of Thiothrix fructosivorans ATCC 49748.</title>
        <authorList>
            <person name="Fomenkov A."/>
            <person name="Sun L."/>
            <person name="Vincze T."/>
            <person name="Grabovich M.Y."/>
            <person name="Roberts R.J."/>
        </authorList>
    </citation>
    <scope>NUCLEOTIDE SEQUENCE</scope>
    <source>
        <strain evidence="14">ATCC 49748</strain>
    </source>
</reference>
<feature type="domain" description="Cation/H+ exchanger transmembrane" evidence="11">
    <location>
        <begin position="12"/>
        <end position="374"/>
    </location>
</feature>
<keyword evidence="7 10" id="KW-1133">Transmembrane helix</keyword>
<dbReference type="GO" id="GO:0006813">
    <property type="term" value="P:potassium ion transport"/>
    <property type="evidence" value="ECO:0007669"/>
    <property type="project" value="UniProtKB-KW"/>
</dbReference>
<evidence type="ECO:0000313" key="15">
    <source>
        <dbReference type="Proteomes" id="UP000664466"/>
    </source>
</evidence>
<feature type="transmembrane region" description="Helical" evidence="10">
    <location>
        <begin position="87"/>
        <end position="109"/>
    </location>
</feature>
<evidence type="ECO:0000256" key="9">
    <source>
        <dbReference type="ARBA" id="ARBA00023136"/>
    </source>
</evidence>
<feature type="transmembrane region" description="Helical" evidence="10">
    <location>
        <begin position="58"/>
        <end position="81"/>
    </location>
</feature>
<evidence type="ECO:0000256" key="5">
    <source>
        <dbReference type="ARBA" id="ARBA00022692"/>
    </source>
</evidence>
<evidence type="ECO:0000259" key="12">
    <source>
        <dbReference type="Pfam" id="PF02254"/>
    </source>
</evidence>
<dbReference type="EMBL" id="CP072748">
    <property type="protein sequence ID" value="QTX09739.1"/>
    <property type="molecule type" value="Genomic_DNA"/>
</dbReference>
<feature type="transmembrane region" description="Helical" evidence="10">
    <location>
        <begin position="355"/>
        <end position="376"/>
    </location>
</feature>
<feature type="transmembrane region" description="Helical" evidence="10">
    <location>
        <begin position="116"/>
        <end position="136"/>
    </location>
</feature>
<evidence type="ECO:0000256" key="8">
    <source>
        <dbReference type="ARBA" id="ARBA00023065"/>
    </source>
</evidence>
<dbReference type="Pfam" id="PF02254">
    <property type="entry name" value="TrkA_N"/>
    <property type="match status" value="1"/>
</dbReference>
<proteinExistence type="predicted"/>
<dbReference type="RefSeq" id="WP_207252625.1">
    <property type="nucleotide sequence ID" value="NZ_JAFMPM010000008.1"/>
</dbReference>
<dbReference type="InterPro" id="IPR038770">
    <property type="entry name" value="Na+/solute_symporter_sf"/>
</dbReference>
<dbReference type="InterPro" id="IPR003148">
    <property type="entry name" value="RCK_N"/>
</dbReference>
<evidence type="ECO:0000256" key="1">
    <source>
        <dbReference type="ARBA" id="ARBA00004141"/>
    </source>
</evidence>
<keyword evidence="8" id="KW-0406">Ion transport</keyword>
<gene>
    <name evidence="14" type="ORF">J1836_014100</name>
    <name evidence="13" type="ORF">J1836_18710</name>
</gene>
<accession>A0A8B0SG24</accession>
<evidence type="ECO:0000256" key="6">
    <source>
        <dbReference type="ARBA" id="ARBA00022958"/>
    </source>
</evidence>
<dbReference type="Gene3D" id="3.40.50.720">
    <property type="entry name" value="NAD(P)-binding Rossmann-like Domain"/>
    <property type="match status" value="1"/>
</dbReference>
<dbReference type="Gene3D" id="1.20.1530.20">
    <property type="match status" value="1"/>
</dbReference>
<evidence type="ECO:0000256" key="3">
    <source>
        <dbReference type="ARBA" id="ARBA00022449"/>
    </source>
</evidence>
<sequence>MEQALHLQPILILLLIGILAVVLMRPLHMSPIVGYLLAGMLIGEHGFGLIAESETTQLLAELGVVFLLFDIGLHFSIAHIWDARRDILGLGPLQIVLTAIFLALFAVLFAGVSLEIAIVVGATLALSSTAVAAQILADNQQNSCPVSVSATAVLIFQDICAIFLLILVNSMGGNEAALLSTIGMAALKAFAAFAAAILMGRFLISPLFQWIASYKDDEIFTATALLIVLATAAATGMLGLSLTLGAFLAGMIIAETRYRHLIQTEVKPFRGLLLGFFFVTVGMTLNLDVLFGHWVEIILIALGLVALKAVLIFMAARLLGTPARSALQMGILLSQGSEFAFVIFAIPVVKQGLGAEYAAILIISVALSMALTPSLVRLGRKLARKWADEDWNNSRTQVDNTTTDTPVIIVGMAEVGRRVASALDAHDLPYRSIEVNHDCFMDACTNGYNVGFGDATDLRLMDTIKMSHARTIVITFSDYEVAHQLAPLVLEKYPGLNLMVAVKDDAAKIRFDALGMQAVIQRSFPRGLDMAMAVLARHEVEPKKIHNWMRRQQSHELTDMFSPSPLEVTDEGSVL</sequence>
<evidence type="ECO:0000259" key="11">
    <source>
        <dbReference type="Pfam" id="PF00999"/>
    </source>
</evidence>
<feature type="transmembrane region" description="Helical" evidence="10">
    <location>
        <begin position="224"/>
        <end position="250"/>
    </location>
</feature>
<keyword evidence="6" id="KW-0630">Potassium</keyword>
<feature type="transmembrane region" description="Helical" evidence="10">
    <location>
        <begin position="7"/>
        <end position="26"/>
    </location>
</feature>
<organism evidence="14">
    <name type="scientific">Thiothrix fructosivorans</name>
    <dbReference type="NCBI Taxonomy" id="111770"/>
    <lineage>
        <taxon>Bacteria</taxon>
        <taxon>Pseudomonadati</taxon>
        <taxon>Pseudomonadota</taxon>
        <taxon>Gammaproteobacteria</taxon>
        <taxon>Thiotrichales</taxon>
        <taxon>Thiotrichaceae</taxon>
        <taxon>Thiothrix</taxon>
    </lineage>
</organism>
<protein>
    <submittedName>
        <fullName evidence="14">Cation:proton antiporter</fullName>
    </submittedName>
</protein>
<feature type="transmembrane region" description="Helical" evidence="10">
    <location>
        <begin position="271"/>
        <end position="291"/>
    </location>
</feature>
<evidence type="ECO:0000313" key="13">
    <source>
        <dbReference type="EMBL" id="MBO0614932.1"/>
    </source>
</evidence>
<feature type="transmembrane region" description="Helical" evidence="10">
    <location>
        <begin position="32"/>
        <end position="51"/>
    </location>
</feature>
<feature type="transmembrane region" description="Helical" evidence="10">
    <location>
        <begin position="297"/>
        <end position="319"/>
    </location>
</feature>
<comment type="subcellular location">
    <subcellularLocation>
        <location evidence="1">Membrane</location>
        <topology evidence="1">Multi-pass membrane protein</topology>
    </subcellularLocation>
</comment>
<keyword evidence="2" id="KW-0813">Transport</keyword>
<dbReference type="GO" id="GO:0005886">
    <property type="term" value="C:plasma membrane"/>
    <property type="evidence" value="ECO:0007669"/>
    <property type="project" value="TreeGrafter"/>
</dbReference>
<dbReference type="Proteomes" id="UP000664466">
    <property type="component" value="Unassembled WGS sequence"/>
</dbReference>
<dbReference type="InterPro" id="IPR036291">
    <property type="entry name" value="NAD(P)-bd_dom_sf"/>
</dbReference>
<feature type="domain" description="RCK N-terminal" evidence="12">
    <location>
        <begin position="407"/>
        <end position="520"/>
    </location>
</feature>
<keyword evidence="3" id="KW-0050">Antiport</keyword>
<dbReference type="PANTHER" id="PTHR46157:SF4">
    <property type="entry name" value="K(+) EFFLUX ANTIPORTER 3, CHLOROPLASTIC"/>
    <property type="match status" value="1"/>
</dbReference>
<reference evidence="13 15" key="1">
    <citation type="submission" date="2021-03" db="EMBL/GenBank/DDBJ databases">
        <title>Draft genome and methylome analysis of Thiotrix fructosivoruns ATCC 49748.</title>
        <authorList>
            <person name="Fomenkov A."/>
            <person name="Grabovich M.Y."/>
            <person name="Roberts R.J."/>
        </authorList>
    </citation>
    <scope>NUCLEOTIDE SEQUENCE [LARGE SCALE GENOMIC DNA]</scope>
    <source>
        <strain evidence="13 15">ATCC 49748</strain>
    </source>
</reference>
<feature type="transmembrane region" description="Helical" evidence="10">
    <location>
        <begin position="189"/>
        <end position="212"/>
    </location>
</feature>
<feature type="transmembrane region" description="Helical" evidence="10">
    <location>
        <begin position="331"/>
        <end position="349"/>
    </location>
</feature>
<dbReference type="GO" id="GO:0015297">
    <property type="term" value="F:antiporter activity"/>
    <property type="evidence" value="ECO:0007669"/>
    <property type="project" value="UniProtKB-KW"/>
</dbReference>
<evidence type="ECO:0000256" key="2">
    <source>
        <dbReference type="ARBA" id="ARBA00022448"/>
    </source>
</evidence>
<dbReference type="SUPFAM" id="SSF51735">
    <property type="entry name" value="NAD(P)-binding Rossmann-fold domains"/>
    <property type="match status" value="1"/>
</dbReference>
<feature type="transmembrane region" description="Helical" evidence="10">
    <location>
        <begin position="148"/>
        <end position="168"/>
    </location>
</feature>
<dbReference type="GO" id="GO:1902600">
    <property type="term" value="P:proton transmembrane transport"/>
    <property type="evidence" value="ECO:0007669"/>
    <property type="project" value="InterPro"/>
</dbReference>
<evidence type="ECO:0000256" key="7">
    <source>
        <dbReference type="ARBA" id="ARBA00022989"/>
    </source>
</evidence>
<evidence type="ECO:0000313" key="14">
    <source>
        <dbReference type="EMBL" id="QTX09739.1"/>
    </source>
</evidence>